<dbReference type="PROSITE" id="PS50110">
    <property type="entry name" value="RESPONSE_REGULATORY"/>
    <property type="match status" value="1"/>
</dbReference>
<dbReference type="Proteomes" id="UP000298264">
    <property type="component" value="Unassembled WGS sequence"/>
</dbReference>
<dbReference type="OrthoDB" id="9797769at2"/>
<dbReference type="RefSeq" id="WP_135763603.1">
    <property type="nucleotide sequence ID" value="NZ_RQHV01000038.1"/>
</dbReference>
<feature type="domain" description="Response regulatory" evidence="3">
    <location>
        <begin position="4"/>
        <end position="119"/>
    </location>
</feature>
<keyword evidence="1 2" id="KW-0597">Phosphoprotein</keyword>
<comment type="caution">
    <text evidence="4">The sequence shown here is derived from an EMBL/GenBank/DDBJ whole genome shotgun (WGS) entry which is preliminary data.</text>
</comment>
<dbReference type="PANTHER" id="PTHR44591">
    <property type="entry name" value="STRESS RESPONSE REGULATOR PROTEIN 1"/>
    <property type="match status" value="1"/>
</dbReference>
<sequence>MSKKILIIDDSQAQRKLVRISLERGGYDIVEAENGAQGLELLSPDLKLIVCDVNMPVMDGAEFVKKLRASDPYQFLPIIMLTTESQTSIKETLMSQGVRAWLTKPFNMEQLLTAVSRLVV</sequence>
<organism evidence="4 5">
    <name type="scientific">Leptospira ilyithenensis</name>
    <dbReference type="NCBI Taxonomy" id="2484901"/>
    <lineage>
        <taxon>Bacteria</taxon>
        <taxon>Pseudomonadati</taxon>
        <taxon>Spirochaetota</taxon>
        <taxon>Spirochaetia</taxon>
        <taxon>Leptospirales</taxon>
        <taxon>Leptospiraceae</taxon>
        <taxon>Leptospira</taxon>
    </lineage>
</organism>
<feature type="modified residue" description="4-aspartylphosphate" evidence="2">
    <location>
        <position position="52"/>
    </location>
</feature>
<dbReference type="Pfam" id="PF00072">
    <property type="entry name" value="Response_reg"/>
    <property type="match status" value="1"/>
</dbReference>
<evidence type="ECO:0000256" key="2">
    <source>
        <dbReference type="PROSITE-ProRule" id="PRU00169"/>
    </source>
</evidence>
<dbReference type="SMART" id="SM00448">
    <property type="entry name" value="REC"/>
    <property type="match status" value="1"/>
</dbReference>
<proteinExistence type="predicted"/>
<protein>
    <submittedName>
        <fullName evidence="4">Response regulator</fullName>
    </submittedName>
</protein>
<dbReference type="InterPro" id="IPR050595">
    <property type="entry name" value="Bact_response_regulator"/>
</dbReference>
<dbReference type="GO" id="GO:0000160">
    <property type="term" value="P:phosphorelay signal transduction system"/>
    <property type="evidence" value="ECO:0007669"/>
    <property type="project" value="InterPro"/>
</dbReference>
<dbReference type="PANTHER" id="PTHR44591:SF25">
    <property type="entry name" value="CHEMOTAXIS TWO-COMPONENT RESPONSE REGULATOR"/>
    <property type="match status" value="1"/>
</dbReference>
<evidence type="ECO:0000313" key="5">
    <source>
        <dbReference type="Proteomes" id="UP000298264"/>
    </source>
</evidence>
<name>A0A4R9LUF2_9LEPT</name>
<dbReference type="InterPro" id="IPR011006">
    <property type="entry name" value="CheY-like_superfamily"/>
</dbReference>
<dbReference type="Gene3D" id="3.40.50.2300">
    <property type="match status" value="1"/>
</dbReference>
<evidence type="ECO:0000313" key="4">
    <source>
        <dbReference type="EMBL" id="TGN11757.1"/>
    </source>
</evidence>
<reference evidence="4" key="1">
    <citation type="journal article" date="2019" name="PLoS Negl. Trop. Dis.">
        <title>Revisiting the worldwide diversity of Leptospira species in the environment.</title>
        <authorList>
            <person name="Vincent A.T."/>
            <person name="Schiettekatte O."/>
            <person name="Bourhy P."/>
            <person name="Veyrier F.J."/>
            <person name="Picardeau M."/>
        </authorList>
    </citation>
    <scope>NUCLEOTIDE SEQUENCE [LARGE SCALE GENOMIC DNA]</scope>
    <source>
        <strain evidence="4">201400974</strain>
    </source>
</reference>
<dbReference type="EMBL" id="RQHV01000038">
    <property type="protein sequence ID" value="TGN11757.1"/>
    <property type="molecule type" value="Genomic_DNA"/>
</dbReference>
<gene>
    <name evidence="4" type="ORF">EHS11_06625</name>
</gene>
<accession>A0A4R9LUF2</accession>
<dbReference type="InterPro" id="IPR001789">
    <property type="entry name" value="Sig_transdc_resp-reg_receiver"/>
</dbReference>
<keyword evidence="5" id="KW-1185">Reference proteome</keyword>
<evidence type="ECO:0000259" key="3">
    <source>
        <dbReference type="PROSITE" id="PS50110"/>
    </source>
</evidence>
<dbReference type="SUPFAM" id="SSF52172">
    <property type="entry name" value="CheY-like"/>
    <property type="match status" value="1"/>
</dbReference>
<evidence type="ECO:0000256" key="1">
    <source>
        <dbReference type="ARBA" id="ARBA00022553"/>
    </source>
</evidence>
<dbReference type="AlphaFoldDB" id="A0A4R9LUF2"/>